<protein>
    <recommendedName>
        <fullName evidence="1">DinB-like domain-containing protein</fullName>
    </recommendedName>
</protein>
<dbReference type="STRING" id="870435.A0A0C3NNB7"/>
<evidence type="ECO:0000259" key="1">
    <source>
        <dbReference type="Pfam" id="PF12867"/>
    </source>
</evidence>
<dbReference type="HOGENOM" id="CLU_083400_1_0_1"/>
<dbReference type="InParanoid" id="A0A0C3NNB7"/>
<dbReference type="InterPro" id="IPR024775">
    <property type="entry name" value="DinB-like"/>
</dbReference>
<proteinExistence type="predicted"/>
<dbReference type="PANTHER" id="PTHR39473">
    <property type="match status" value="1"/>
</dbReference>
<dbReference type="AlphaFoldDB" id="A0A0C3NNB7"/>
<dbReference type="OrthoDB" id="5564877at2759"/>
<organism evidence="2 3">
    <name type="scientific">Pisolithus tinctorius Marx 270</name>
    <dbReference type="NCBI Taxonomy" id="870435"/>
    <lineage>
        <taxon>Eukaryota</taxon>
        <taxon>Fungi</taxon>
        <taxon>Dikarya</taxon>
        <taxon>Basidiomycota</taxon>
        <taxon>Agaricomycotina</taxon>
        <taxon>Agaricomycetes</taxon>
        <taxon>Agaricomycetidae</taxon>
        <taxon>Boletales</taxon>
        <taxon>Sclerodermatineae</taxon>
        <taxon>Pisolithaceae</taxon>
        <taxon>Pisolithus</taxon>
    </lineage>
</organism>
<name>A0A0C3NNB7_PISTI</name>
<reference evidence="3" key="2">
    <citation type="submission" date="2015-01" db="EMBL/GenBank/DDBJ databases">
        <title>Evolutionary Origins and Diversification of the Mycorrhizal Mutualists.</title>
        <authorList>
            <consortium name="DOE Joint Genome Institute"/>
            <consortium name="Mycorrhizal Genomics Consortium"/>
            <person name="Kohler A."/>
            <person name="Kuo A."/>
            <person name="Nagy L.G."/>
            <person name="Floudas D."/>
            <person name="Copeland A."/>
            <person name="Barry K.W."/>
            <person name="Cichocki N."/>
            <person name="Veneault-Fourrey C."/>
            <person name="LaButti K."/>
            <person name="Lindquist E.A."/>
            <person name="Lipzen A."/>
            <person name="Lundell T."/>
            <person name="Morin E."/>
            <person name="Murat C."/>
            <person name="Riley R."/>
            <person name="Ohm R."/>
            <person name="Sun H."/>
            <person name="Tunlid A."/>
            <person name="Henrissat B."/>
            <person name="Grigoriev I.V."/>
            <person name="Hibbett D.S."/>
            <person name="Martin F."/>
        </authorList>
    </citation>
    <scope>NUCLEOTIDE SEQUENCE [LARGE SCALE GENOMIC DNA]</scope>
    <source>
        <strain evidence="3">Marx 270</strain>
    </source>
</reference>
<dbReference type="Pfam" id="PF12867">
    <property type="entry name" value="DinB_2"/>
    <property type="match status" value="1"/>
</dbReference>
<evidence type="ECO:0000313" key="2">
    <source>
        <dbReference type="EMBL" id="KIO02345.1"/>
    </source>
</evidence>
<reference evidence="2 3" key="1">
    <citation type="submission" date="2014-04" db="EMBL/GenBank/DDBJ databases">
        <authorList>
            <consortium name="DOE Joint Genome Institute"/>
            <person name="Kuo A."/>
            <person name="Kohler A."/>
            <person name="Costa M.D."/>
            <person name="Nagy L.G."/>
            <person name="Floudas D."/>
            <person name="Copeland A."/>
            <person name="Barry K.W."/>
            <person name="Cichocki N."/>
            <person name="Veneault-Fourrey C."/>
            <person name="LaButti K."/>
            <person name="Lindquist E.A."/>
            <person name="Lipzen A."/>
            <person name="Lundell T."/>
            <person name="Morin E."/>
            <person name="Murat C."/>
            <person name="Sun H."/>
            <person name="Tunlid A."/>
            <person name="Henrissat B."/>
            <person name="Grigoriev I.V."/>
            <person name="Hibbett D.S."/>
            <person name="Martin F."/>
            <person name="Nordberg H.P."/>
            <person name="Cantor M.N."/>
            <person name="Hua S.X."/>
        </authorList>
    </citation>
    <scope>NUCLEOTIDE SEQUENCE [LARGE SCALE GENOMIC DNA]</scope>
    <source>
        <strain evidence="2 3">Marx 270</strain>
    </source>
</reference>
<evidence type="ECO:0000313" key="3">
    <source>
        <dbReference type="Proteomes" id="UP000054217"/>
    </source>
</evidence>
<dbReference type="EMBL" id="KN831982">
    <property type="protein sequence ID" value="KIO02345.1"/>
    <property type="molecule type" value="Genomic_DNA"/>
</dbReference>
<sequence>MSGPPSTLTPLESGDHDHLDPLADLVFVSTTVLRQALDLVTDILTDDDQLTKQSKSLPGSTIGKHLRHARDHFILLLDCIGGDGPYVFSYDTRSRNTPMESSLSKARIALADAISQVKAVAPLAKLDQPMTLNAITPFPQTFETTFGRELWFAGLHAVHHWSMIRVIASEQGIMLPDDFGFAPSTLVHKGSDAPLGKAKI</sequence>
<feature type="domain" description="DinB-like" evidence="1">
    <location>
        <begin position="34"/>
        <end position="164"/>
    </location>
</feature>
<accession>A0A0C3NNB7</accession>
<dbReference type="Proteomes" id="UP000054217">
    <property type="component" value="Unassembled WGS sequence"/>
</dbReference>
<keyword evidence="3" id="KW-1185">Reference proteome</keyword>
<dbReference type="PANTHER" id="PTHR39473:SF1">
    <property type="entry name" value="DINB-LIKE DOMAIN-CONTAINING PROTEIN"/>
    <property type="match status" value="1"/>
</dbReference>
<gene>
    <name evidence="2" type="ORF">M404DRAFT_1002365</name>
</gene>